<organism evidence="2 3">
    <name type="scientific">Triparma strigata</name>
    <dbReference type="NCBI Taxonomy" id="1606541"/>
    <lineage>
        <taxon>Eukaryota</taxon>
        <taxon>Sar</taxon>
        <taxon>Stramenopiles</taxon>
        <taxon>Ochrophyta</taxon>
        <taxon>Bolidophyceae</taxon>
        <taxon>Parmales</taxon>
        <taxon>Triparmaceae</taxon>
        <taxon>Triparma</taxon>
    </lineage>
</organism>
<comment type="caution">
    <text evidence="2">The sequence shown here is derived from an EMBL/GenBank/DDBJ whole genome shotgun (WGS) entry which is preliminary data.</text>
</comment>
<proteinExistence type="predicted"/>
<feature type="transmembrane region" description="Helical" evidence="1">
    <location>
        <begin position="116"/>
        <end position="139"/>
    </location>
</feature>
<dbReference type="EMBL" id="BRXY01000156">
    <property type="protein sequence ID" value="GMH72464.1"/>
    <property type="molecule type" value="Genomic_DNA"/>
</dbReference>
<keyword evidence="3" id="KW-1185">Reference proteome</keyword>
<evidence type="ECO:0000313" key="2">
    <source>
        <dbReference type="EMBL" id="GMH72464.1"/>
    </source>
</evidence>
<evidence type="ECO:0000313" key="3">
    <source>
        <dbReference type="Proteomes" id="UP001165085"/>
    </source>
</evidence>
<dbReference type="OrthoDB" id="10599403at2759"/>
<evidence type="ECO:0000256" key="1">
    <source>
        <dbReference type="SAM" id="Phobius"/>
    </source>
</evidence>
<dbReference type="AlphaFoldDB" id="A0A9W7AIL6"/>
<keyword evidence="1" id="KW-0812">Transmembrane</keyword>
<name>A0A9W7AIL6_9STRA</name>
<sequence>MVIGKICQACYAVQGSCMMFYFCLLLRAQVSMLIEQLGRDERKMNMLSTEDLRSHALKVRNLLIGTKKACSNSKAVLVFYFIYSLFLMIQLLIGVISNLSADEDQSRILIPLWLPLAFFIVSIITIVCVTFMGMINLRVRDLLQVVARMHFNLRLAITENNQSCEESYEAMKDNAELLTSILKIDPNVANLLGIPITPRLMTTIWTKLLFGILVITQFLLTRMGDRTLITIYFNPALEEVGNY</sequence>
<reference evidence="3" key="1">
    <citation type="journal article" date="2023" name="Commun. Biol.">
        <title>Genome analysis of Parmales, the sister group of diatoms, reveals the evolutionary specialization of diatoms from phago-mixotrophs to photoautotrophs.</title>
        <authorList>
            <person name="Ban H."/>
            <person name="Sato S."/>
            <person name="Yoshikawa S."/>
            <person name="Yamada K."/>
            <person name="Nakamura Y."/>
            <person name="Ichinomiya M."/>
            <person name="Sato N."/>
            <person name="Blanc-Mathieu R."/>
            <person name="Endo H."/>
            <person name="Kuwata A."/>
            <person name="Ogata H."/>
        </authorList>
    </citation>
    <scope>NUCLEOTIDE SEQUENCE [LARGE SCALE GENOMIC DNA]</scope>
    <source>
        <strain evidence="3">NIES 3701</strain>
    </source>
</reference>
<gene>
    <name evidence="2" type="ORF">TrST_g13276</name>
</gene>
<feature type="transmembrane region" description="Helical" evidence="1">
    <location>
        <begin position="77"/>
        <end position="96"/>
    </location>
</feature>
<accession>A0A9W7AIL6</accession>
<feature type="transmembrane region" description="Helical" evidence="1">
    <location>
        <begin position="200"/>
        <end position="220"/>
    </location>
</feature>
<dbReference type="Proteomes" id="UP001165085">
    <property type="component" value="Unassembled WGS sequence"/>
</dbReference>
<keyword evidence="1" id="KW-1133">Transmembrane helix</keyword>
<keyword evidence="1" id="KW-0472">Membrane</keyword>
<protein>
    <submittedName>
        <fullName evidence="2">Uncharacterized protein</fullName>
    </submittedName>
</protein>